<evidence type="ECO:0000313" key="3">
    <source>
        <dbReference type="EMBL" id="KAK4210652.1"/>
    </source>
</evidence>
<dbReference type="Proteomes" id="UP001301769">
    <property type="component" value="Unassembled WGS sequence"/>
</dbReference>
<evidence type="ECO:0008006" key="5">
    <source>
        <dbReference type="Google" id="ProtNLM"/>
    </source>
</evidence>
<dbReference type="Gene3D" id="2.80.10.50">
    <property type="match status" value="1"/>
</dbReference>
<reference evidence="3" key="2">
    <citation type="submission" date="2023-05" db="EMBL/GenBank/DDBJ databases">
        <authorList>
            <consortium name="Lawrence Berkeley National Laboratory"/>
            <person name="Steindorff A."/>
            <person name="Hensen N."/>
            <person name="Bonometti L."/>
            <person name="Westerberg I."/>
            <person name="Brannstrom I.O."/>
            <person name="Guillou S."/>
            <person name="Cros-Aarteil S."/>
            <person name="Calhoun S."/>
            <person name="Haridas S."/>
            <person name="Kuo A."/>
            <person name="Mondo S."/>
            <person name="Pangilinan J."/>
            <person name="Riley R."/>
            <person name="Labutti K."/>
            <person name="Andreopoulos B."/>
            <person name="Lipzen A."/>
            <person name="Chen C."/>
            <person name="Yanf M."/>
            <person name="Daum C."/>
            <person name="Ng V."/>
            <person name="Clum A."/>
            <person name="Ohm R."/>
            <person name="Martin F."/>
            <person name="Silar P."/>
            <person name="Natvig D."/>
            <person name="Lalanne C."/>
            <person name="Gautier V."/>
            <person name="Ament-Velasquez S.L."/>
            <person name="Kruys A."/>
            <person name="Hutchinson M.I."/>
            <person name="Powell A.J."/>
            <person name="Barry K."/>
            <person name="Miller A.N."/>
            <person name="Grigoriev I.V."/>
            <person name="Debuchy R."/>
            <person name="Gladieux P."/>
            <person name="Thoren M.H."/>
            <person name="Johannesson H."/>
        </authorList>
    </citation>
    <scope>NUCLEOTIDE SEQUENCE</scope>
    <source>
        <strain evidence="3">PSN293</strain>
    </source>
</reference>
<keyword evidence="2" id="KW-0472">Membrane</keyword>
<feature type="compositionally biased region" description="Polar residues" evidence="1">
    <location>
        <begin position="222"/>
        <end position="242"/>
    </location>
</feature>
<keyword evidence="4" id="KW-1185">Reference proteome</keyword>
<organism evidence="3 4">
    <name type="scientific">Rhypophila decipiens</name>
    <dbReference type="NCBI Taxonomy" id="261697"/>
    <lineage>
        <taxon>Eukaryota</taxon>
        <taxon>Fungi</taxon>
        <taxon>Dikarya</taxon>
        <taxon>Ascomycota</taxon>
        <taxon>Pezizomycotina</taxon>
        <taxon>Sordariomycetes</taxon>
        <taxon>Sordariomycetidae</taxon>
        <taxon>Sordariales</taxon>
        <taxon>Naviculisporaceae</taxon>
        <taxon>Rhypophila</taxon>
    </lineage>
</organism>
<gene>
    <name evidence="3" type="ORF">QBC37DRAFT_29288</name>
</gene>
<dbReference type="SUPFAM" id="SSF50370">
    <property type="entry name" value="Ricin B-like lectins"/>
    <property type="match status" value="1"/>
</dbReference>
<dbReference type="AlphaFoldDB" id="A0AAN7B5D2"/>
<dbReference type="EMBL" id="MU858169">
    <property type="protein sequence ID" value="KAK4210652.1"/>
    <property type="molecule type" value="Genomic_DNA"/>
</dbReference>
<evidence type="ECO:0000256" key="2">
    <source>
        <dbReference type="SAM" id="Phobius"/>
    </source>
</evidence>
<dbReference type="PROSITE" id="PS50231">
    <property type="entry name" value="RICIN_B_LECTIN"/>
    <property type="match status" value="1"/>
</dbReference>
<accession>A0AAN7B5D2</accession>
<feature type="region of interest" description="Disordered" evidence="1">
    <location>
        <begin position="153"/>
        <end position="257"/>
    </location>
</feature>
<keyword evidence="2" id="KW-1133">Transmembrane helix</keyword>
<evidence type="ECO:0000256" key="1">
    <source>
        <dbReference type="SAM" id="MobiDB-lite"/>
    </source>
</evidence>
<feature type="compositionally biased region" description="Low complexity" evidence="1">
    <location>
        <begin position="243"/>
        <end position="257"/>
    </location>
</feature>
<evidence type="ECO:0000313" key="4">
    <source>
        <dbReference type="Proteomes" id="UP001301769"/>
    </source>
</evidence>
<feature type="compositionally biased region" description="Low complexity" evidence="1">
    <location>
        <begin position="333"/>
        <end position="342"/>
    </location>
</feature>
<proteinExistence type="predicted"/>
<dbReference type="InterPro" id="IPR035992">
    <property type="entry name" value="Ricin_B-like_lectins"/>
</dbReference>
<feature type="compositionally biased region" description="Polar residues" evidence="1">
    <location>
        <begin position="190"/>
        <end position="202"/>
    </location>
</feature>
<sequence length="364" mass="39501">MSFSSNTHYHIRPETGACLAALTGRDGSTPFPIRTKSCQVSNDDTILWQFNPDGQGRYFIYNKAWPGKSNRLDLVLQDKTSLYIPWMGPSDDIYNNQRWSVTTSGNSFQISSFGLPGALLTVTEIQGQSSLGALLRNDTEVDNSVATWQVVDVSEESSAPSPEPSPKKPAVESTLAPVDPIPTPKPKPSTFVTSTLPNTEQTIPEADQTISSQLSQPSSFSTLATGTGIDQSSSDQATNTRNSSHPTSSSEPSSSSSAGLNHTSLILVIVIPVVVAILALLALGWFFWRKQKNRQEDVVQDVVQPALRDHRPESNTFYGDLMEKFNLRYKAPATATNNAMPPVTEELASSESDSAPKGRPVSRV</sequence>
<protein>
    <recommendedName>
        <fullName evidence="5">Ricin B lectin domain-containing protein</fullName>
    </recommendedName>
</protein>
<reference evidence="3" key="1">
    <citation type="journal article" date="2023" name="Mol. Phylogenet. Evol.">
        <title>Genome-scale phylogeny and comparative genomics of the fungal order Sordariales.</title>
        <authorList>
            <person name="Hensen N."/>
            <person name="Bonometti L."/>
            <person name="Westerberg I."/>
            <person name="Brannstrom I.O."/>
            <person name="Guillou S."/>
            <person name="Cros-Aarteil S."/>
            <person name="Calhoun S."/>
            <person name="Haridas S."/>
            <person name="Kuo A."/>
            <person name="Mondo S."/>
            <person name="Pangilinan J."/>
            <person name="Riley R."/>
            <person name="LaButti K."/>
            <person name="Andreopoulos B."/>
            <person name="Lipzen A."/>
            <person name="Chen C."/>
            <person name="Yan M."/>
            <person name="Daum C."/>
            <person name="Ng V."/>
            <person name="Clum A."/>
            <person name="Steindorff A."/>
            <person name="Ohm R.A."/>
            <person name="Martin F."/>
            <person name="Silar P."/>
            <person name="Natvig D.O."/>
            <person name="Lalanne C."/>
            <person name="Gautier V."/>
            <person name="Ament-Velasquez S.L."/>
            <person name="Kruys A."/>
            <person name="Hutchinson M.I."/>
            <person name="Powell A.J."/>
            <person name="Barry K."/>
            <person name="Miller A.N."/>
            <person name="Grigoriev I.V."/>
            <person name="Debuchy R."/>
            <person name="Gladieux P."/>
            <person name="Hiltunen Thoren M."/>
            <person name="Johannesson H."/>
        </authorList>
    </citation>
    <scope>NUCLEOTIDE SEQUENCE</scope>
    <source>
        <strain evidence="3">PSN293</strain>
    </source>
</reference>
<feature type="transmembrane region" description="Helical" evidence="2">
    <location>
        <begin position="265"/>
        <end position="288"/>
    </location>
</feature>
<keyword evidence="2" id="KW-0812">Transmembrane</keyword>
<name>A0AAN7B5D2_9PEZI</name>
<comment type="caution">
    <text evidence="3">The sequence shown here is derived from an EMBL/GenBank/DDBJ whole genome shotgun (WGS) entry which is preliminary data.</text>
</comment>
<feature type="region of interest" description="Disordered" evidence="1">
    <location>
        <begin position="333"/>
        <end position="364"/>
    </location>
</feature>
<feature type="compositionally biased region" description="Low complexity" evidence="1">
    <location>
        <begin position="208"/>
        <end position="221"/>
    </location>
</feature>